<accession>A0ABV9YU47</accession>
<keyword evidence="2" id="KW-0472">Membrane</keyword>
<protein>
    <recommendedName>
        <fullName evidence="5">MYXO-CTERM domain-containing protein</fullName>
    </recommendedName>
</protein>
<dbReference type="Proteomes" id="UP001595947">
    <property type="component" value="Unassembled WGS sequence"/>
</dbReference>
<comment type="caution">
    <text evidence="3">The sequence shown here is derived from an EMBL/GenBank/DDBJ whole genome shotgun (WGS) entry which is preliminary data.</text>
</comment>
<dbReference type="RefSeq" id="WP_378038672.1">
    <property type="nucleotide sequence ID" value="NZ_JBHSIV010000035.1"/>
</dbReference>
<reference evidence="4" key="1">
    <citation type="journal article" date="2019" name="Int. J. Syst. Evol. Microbiol.">
        <title>The Global Catalogue of Microorganisms (GCM) 10K type strain sequencing project: providing services to taxonomists for standard genome sequencing and annotation.</title>
        <authorList>
            <consortium name="The Broad Institute Genomics Platform"/>
            <consortium name="The Broad Institute Genome Sequencing Center for Infectious Disease"/>
            <person name="Wu L."/>
            <person name="Ma J."/>
        </authorList>
    </citation>
    <scope>NUCLEOTIDE SEQUENCE [LARGE SCALE GENOMIC DNA]</scope>
    <source>
        <strain evidence="4">CGMCC 4.7093</strain>
    </source>
</reference>
<name>A0ABV9YU47_9PSEU</name>
<proteinExistence type="predicted"/>
<evidence type="ECO:0008006" key="5">
    <source>
        <dbReference type="Google" id="ProtNLM"/>
    </source>
</evidence>
<organism evidence="3 4">
    <name type="scientific">Actinomycetospora atypica</name>
    <dbReference type="NCBI Taxonomy" id="1290095"/>
    <lineage>
        <taxon>Bacteria</taxon>
        <taxon>Bacillati</taxon>
        <taxon>Actinomycetota</taxon>
        <taxon>Actinomycetes</taxon>
        <taxon>Pseudonocardiales</taxon>
        <taxon>Pseudonocardiaceae</taxon>
        <taxon>Actinomycetospora</taxon>
    </lineage>
</organism>
<feature type="transmembrane region" description="Helical" evidence="2">
    <location>
        <begin position="69"/>
        <end position="87"/>
    </location>
</feature>
<dbReference type="EMBL" id="JBHSIV010000035">
    <property type="protein sequence ID" value="MFC5065338.1"/>
    <property type="molecule type" value="Genomic_DNA"/>
</dbReference>
<gene>
    <name evidence="3" type="ORF">ACFPBZ_24190</name>
</gene>
<sequence length="91" mass="9353">MGEDGYDPRSWSSTPGSPLTVHADADEPGAVPVRRRRDPLALLVGLVCLAVAGLAMASPPTLVGLDPRWVLAGAAVVVGVGALLATVRRRS</sequence>
<evidence type="ECO:0000256" key="1">
    <source>
        <dbReference type="SAM" id="MobiDB-lite"/>
    </source>
</evidence>
<evidence type="ECO:0000313" key="3">
    <source>
        <dbReference type="EMBL" id="MFC5065338.1"/>
    </source>
</evidence>
<feature type="transmembrane region" description="Helical" evidence="2">
    <location>
        <begin position="40"/>
        <end position="57"/>
    </location>
</feature>
<evidence type="ECO:0000313" key="4">
    <source>
        <dbReference type="Proteomes" id="UP001595947"/>
    </source>
</evidence>
<evidence type="ECO:0000256" key="2">
    <source>
        <dbReference type="SAM" id="Phobius"/>
    </source>
</evidence>
<feature type="region of interest" description="Disordered" evidence="1">
    <location>
        <begin position="1"/>
        <end position="30"/>
    </location>
</feature>
<keyword evidence="2" id="KW-1133">Transmembrane helix</keyword>
<keyword evidence="4" id="KW-1185">Reference proteome</keyword>
<keyword evidence="2" id="KW-0812">Transmembrane</keyword>